<dbReference type="EMBL" id="JAHRWL010000001">
    <property type="protein sequence ID" value="MBV2358498.1"/>
    <property type="molecule type" value="Genomic_DNA"/>
</dbReference>
<dbReference type="Proteomes" id="UP001166293">
    <property type="component" value="Unassembled WGS sequence"/>
</dbReference>
<feature type="signal peptide" evidence="2">
    <location>
        <begin position="1"/>
        <end position="21"/>
    </location>
</feature>
<evidence type="ECO:0000256" key="1">
    <source>
        <dbReference type="SAM" id="MobiDB-lite"/>
    </source>
</evidence>
<accession>A0ABS6N3Y7</accession>
<reference evidence="3" key="1">
    <citation type="submission" date="2021-06" db="EMBL/GenBank/DDBJ databases">
        <title>Thalassococcus sp. CAU 1522 isolated from sea sand, Republic of Korea.</title>
        <authorList>
            <person name="Kim W."/>
        </authorList>
    </citation>
    <scope>NUCLEOTIDE SEQUENCE</scope>
    <source>
        <strain evidence="3">CAU 1522</strain>
    </source>
</reference>
<evidence type="ECO:0000313" key="4">
    <source>
        <dbReference type="Proteomes" id="UP001166293"/>
    </source>
</evidence>
<keyword evidence="4" id="KW-1185">Reference proteome</keyword>
<organism evidence="3 4">
    <name type="scientific">Thalassococcus arenae</name>
    <dbReference type="NCBI Taxonomy" id="2851652"/>
    <lineage>
        <taxon>Bacteria</taxon>
        <taxon>Pseudomonadati</taxon>
        <taxon>Pseudomonadota</taxon>
        <taxon>Alphaproteobacteria</taxon>
        <taxon>Rhodobacterales</taxon>
        <taxon>Roseobacteraceae</taxon>
        <taxon>Thalassococcus</taxon>
    </lineage>
</organism>
<feature type="region of interest" description="Disordered" evidence="1">
    <location>
        <begin position="14"/>
        <end position="43"/>
    </location>
</feature>
<gene>
    <name evidence="3" type="ORF">KUH32_01810</name>
</gene>
<sequence length="72" mass="7247">MVRIAMTAAALAAATGGSLPAQETLDPFDKAEELPLPDNGLPDPEADALTVALLFFATVVTSTSSSAATGTR</sequence>
<keyword evidence="2" id="KW-0732">Signal</keyword>
<dbReference type="RefSeq" id="WP_217776355.1">
    <property type="nucleotide sequence ID" value="NZ_JAHRWL010000001.1"/>
</dbReference>
<evidence type="ECO:0000313" key="3">
    <source>
        <dbReference type="EMBL" id="MBV2358498.1"/>
    </source>
</evidence>
<name>A0ABS6N3Y7_9RHOB</name>
<comment type="caution">
    <text evidence="3">The sequence shown here is derived from an EMBL/GenBank/DDBJ whole genome shotgun (WGS) entry which is preliminary data.</text>
</comment>
<feature type="chain" id="PRO_5045914476" evidence="2">
    <location>
        <begin position="22"/>
        <end position="72"/>
    </location>
</feature>
<proteinExistence type="predicted"/>
<protein>
    <submittedName>
        <fullName evidence="3">Uncharacterized protein</fullName>
    </submittedName>
</protein>
<evidence type="ECO:0000256" key="2">
    <source>
        <dbReference type="SAM" id="SignalP"/>
    </source>
</evidence>